<reference evidence="4 5" key="1">
    <citation type="submission" date="2018-02" db="EMBL/GenBank/DDBJ databases">
        <authorList>
            <person name="Cohen D.B."/>
            <person name="Kent A.D."/>
        </authorList>
    </citation>
    <scope>NUCLEOTIDE SEQUENCE [LARGE SCALE GENOMIC DNA]</scope>
    <source>
        <strain evidence="4">CIP109753</strain>
    </source>
</reference>
<keyword evidence="4" id="KW-0378">Hydrolase</keyword>
<keyword evidence="2 4" id="KW-0067">ATP-binding</keyword>
<dbReference type="PANTHER" id="PTHR24220">
    <property type="entry name" value="IMPORT ATP-BINDING PROTEIN"/>
    <property type="match status" value="1"/>
</dbReference>
<dbReference type="Proteomes" id="UP000238180">
    <property type="component" value="Unassembled WGS sequence"/>
</dbReference>
<dbReference type="SUPFAM" id="SSF52540">
    <property type="entry name" value="P-loop containing nucleoside triphosphate hydrolases"/>
    <property type="match status" value="1"/>
</dbReference>
<keyword evidence="4" id="KW-0449">Lipoprotein</keyword>
<feature type="domain" description="ABC transporter" evidence="3">
    <location>
        <begin position="2"/>
        <end position="209"/>
    </location>
</feature>
<dbReference type="InterPro" id="IPR003593">
    <property type="entry name" value="AAA+_ATPase"/>
</dbReference>
<sequence>MIQIKALEYSYSDHKIFQFPDFTCLASQVLLLTGNSGVGKTTLLHLLGGMLLPRSGEILIDNYALQSLSESERDRFRGKYIGVVLQQNYFIESFNVLENVLTASYFGKGKTDIIRAKEILKYLGLEDYIYKKTYELSIGQQQRVSIARALINRPKVVLADEPTSSLDDENTMIVANLLESIAKEYQTAMIVVTHDVRLKERFQNQIRLI</sequence>
<evidence type="ECO:0000256" key="2">
    <source>
        <dbReference type="ARBA" id="ARBA00022840"/>
    </source>
</evidence>
<dbReference type="GO" id="GO:0016887">
    <property type="term" value="F:ATP hydrolysis activity"/>
    <property type="evidence" value="ECO:0007669"/>
    <property type="project" value="InterPro"/>
</dbReference>
<dbReference type="Gene3D" id="3.40.50.300">
    <property type="entry name" value="P-loop containing nucleotide triphosphate hydrolases"/>
    <property type="match status" value="1"/>
</dbReference>
<keyword evidence="1" id="KW-0547">Nucleotide-binding</keyword>
<dbReference type="PANTHER" id="PTHR24220:SF659">
    <property type="entry name" value="TRANSPORTER, PUTATIVE-RELATED"/>
    <property type="match status" value="1"/>
</dbReference>
<evidence type="ECO:0000259" key="3">
    <source>
        <dbReference type="PROSITE" id="PS50893"/>
    </source>
</evidence>
<evidence type="ECO:0000313" key="5">
    <source>
        <dbReference type="Proteomes" id="UP000238180"/>
    </source>
</evidence>
<dbReference type="Pfam" id="PF00005">
    <property type="entry name" value="ABC_tran"/>
    <property type="match status" value="1"/>
</dbReference>
<gene>
    <name evidence="4" type="primary">lolD_1</name>
    <name evidence="4" type="ORF">FLACOL_00924</name>
</gene>
<evidence type="ECO:0000256" key="1">
    <source>
        <dbReference type="ARBA" id="ARBA00022741"/>
    </source>
</evidence>
<dbReference type="InterPro" id="IPR015854">
    <property type="entry name" value="ABC_transpr_LolD-like"/>
</dbReference>
<dbReference type="SMART" id="SM00382">
    <property type="entry name" value="AAA"/>
    <property type="match status" value="1"/>
</dbReference>
<proteinExistence type="predicted"/>
<dbReference type="EMBL" id="OLKH01000074">
    <property type="protein sequence ID" value="SPE76935.1"/>
    <property type="molecule type" value="Genomic_DNA"/>
</dbReference>
<dbReference type="AlphaFoldDB" id="A0A2N9P9C2"/>
<dbReference type="RefSeq" id="WP_105195750.1">
    <property type="nucleotide sequence ID" value="NZ_OLKH01000074.1"/>
</dbReference>
<dbReference type="GO" id="GO:0005886">
    <property type="term" value="C:plasma membrane"/>
    <property type="evidence" value="ECO:0007669"/>
    <property type="project" value="TreeGrafter"/>
</dbReference>
<dbReference type="EC" id="3.6.3.-" evidence="4"/>
<dbReference type="GO" id="GO:0005524">
    <property type="term" value="F:ATP binding"/>
    <property type="evidence" value="ECO:0007669"/>
    <property type="project" value="UniProtKB-KW"/>
</dbReference>
<organism evidence="4 5">
    <name type="scientific">Flavobacterium columnare</name>
    <dbReference type="NCBI Taxonomy" id="996"/>
    <lineage>
        <taxon>Bacteria</taxon>
        <taxon>Pseudomonadati</taxon>
        <taxon>Bacteroidota</taxon>
        <taxon>Flavobacteriia</taxon>
        <taxon>Flavobacteriales</taxon>
        <taxon>Flavobacteriaceae</taxon>
        <taxon>Flavobacterium</taxon>
    </lineage>
</organism>
<evidence type="ECO:0000313" key="4">
    <source>
        <dbReference type="EMBL" id="SPE76935.1"/>
    </source>
</evidence>
<accession>A0A2N9P9C2</accession>
<protein>
    <submittedName>
        <fullName evidence="4">Lipoprotein-releasing system ATP-binding protein LolD</fullName>
        <ecNumber evidence="4">3.6.3.-</ecNumber>
    </submittedName>
</protein>
<dbReference type="PROSITE" id="PS50893">
    <property type="entry name" value="ABC_TRANSPORTER_2"/>
    <property type="match status" value="1"/>
</dbReference>
<name>A0A2N9P9C2_9FLAO</name>
<dbReference type="InterPro" id="IPR027417">
    <property type="entry name" value="P-loop_NTPase"/>
</dbReference>
<dbReference type="InterPro" id="IPR003439">
    <property type="entry name" value="ABC_transporter-like_ATP-bd"/>
</dbReference>
<dbReference type="GO" id="GO:0022857">
    <property type="term" value="F:transmembrane transporter activity"/>
    <property type="evidence" value="ECO:0007669"/>
    <property type="project" value="TreeGrafter"/>
</dbReference>